<feature type="region of interest" description="Disordered" evidence="11">
    <location>
        <begin position="1077"/>
        <end position="1124"/>
    </location>
</feature>
<dbReference type="Pfam" id="PF07496">
    <property type="entry name" value="zf-CW"/>
    <property type="match status" value="1"/>
</dbReference>
<dbReference type="FunFam" id="3.30.40.100:FF:000006">
    <property type="entry name" value="Histone-lysine N-methyltransferase"/>
    <property type="match status" value="1"/>
</dbReference>
<dbReference type="GO" id="GO:0005694">
    <property type="term" value="C:chromosome"/>
    <property type="evidence" value="ECO:0007669"/>
    <property type="project" value="UniProtKB-SubCell"/>
</dbReference>
<feature type="region of interest" description="Disordered" evidence="11">
    <location>
        <begin position="707"/>
        <end position="773"/>
    </location>
</feature>
<dbReference type="Proteomes" id="UP000243499">
    <property type="component" value="Chromosome 1"/>
</dbReference>
<feature type="domain" description="AWS" evidence="15">
    <location>
        <begin position="1367"/>
        <end position="1417"/>
    </location>
</feature>
<evidence type="ECO:0008006" key="17">
    <source>
        <dbReference type="Google" id="ProtNLM"/>
    </source>
</evidence>
<dbReference type="InterPro" id="IPR001214">
    <property type="entry name" value="SET_dom"/>
</dbReference>
<protein>
    <recommendedName>
        <fullName evidence="17">Histone-lysine N-methyltransferase</fullName>
    </recommendedName>
</protein>
<evidence type="ECO:0000256" key="5">
    <source>
        <dbReference type="ARBA" id="ARBA00022679"/>
    </source>
</evidence>
<dbReference type="InterPro" id="IPR011124">
    <property type="entry name" value="Znf_CW"/>
</dbReference>
<reference evidence="16" key="1">
    <citation type="submission" date="2018-04" db="EMBL/GenBank/DDBJ databases">
        <title>WGS assembly of Panicum hallii.</title>
        <authorList>
            <person name="Lovell J."/>
            <person name="Jenkins J."/>
            <person name="Lowry D."/>
            <person name="Mamidi S."/>
            <person name="Sreedasyam A."/>
            <person name="Weng X."/>
            <person name="Barry K."/>
            <person name="Bonette J."/>
            <person name="Campitelli B."/>
            <person name="Daum C."/>
            <person name="Gordon S."/>
            <person name="Gould B."/>
            <person name="Lipzen A."/>
            <person name="Macqueen A."/>
            <person name="Palacio-Mejia J."/>
            <person name="Plott C."/>
            <person name="Shakirov E."/>
            <person name="Shu S."/>
            <person name="Yoshinaga Y."/>
            <person name="Zane M."/>
            <person name="Rokhsar D."/>
            <person name="Grimwood J."/>
            <person name="Schmutz J."/>
            <person name="Juenger T."/>
        </authorList>
    </citation>
    <scope>NUCLEOTIDE SEQUENCE [LARGE SCALE GENOMIC DNA]</scope>
    <source>
        <strain evidence="16">FIL2</strain>
    </source>
</reference>
<dbReference type="InterPro" id="IPR046341">
    <property type="entry name" value="SET_dom_sf"/>
</dbReference>
<feature type="compositionally biased region" description="Low complexity" evidence="11">
    <location>
        <begin position="1112"/>
        <end position="1124"/>
    </location>
</feature>
<feature type="compositionally biased region" description="Basic and acidic residues" evidence="11">
    <location>
        <begin position="797"/>
        <end position="807"/>
    </location>
</feature>
<proteinExistence type="predicted"/>
<gene>
    <name evidence="16" type="ORF">PAHAL_1G265600</name>
</gene>
<feature type="compositionally biased region" description="Basic and acidic residues" evidence="11">
    <location>
        <begin position="1203"/>
        <end position="1212"/>
    </location>
</feature>
<dbReference type="SMART" id="SM00317">
    <property type="entry name" value="SET"/>
    <property type="match status" value="1"/>
</dbReference>
<sequence length="2163" mass="234435">MEEPGAGARGPEDHAADAARLRGAEEVRGATEARLPAEVDQEKGGDFAVGLVAPVEAVSASTEGRTLQIGQGKGSSLEQRDMYVEEEKGVSLAPASQSSAEPGGLQTCHEANGGLPHKTLCAPKDTGCVYGMLEETAEGSQFEQEDLVGNGGDWVGEVQGVKATLEDLRIACDEAECDHARLLGSTSHGSEQEPCAVDGSGSITDANDELQQDALMPDNEAVVSKTRGSEQEPCAVDGTGSITDANDELQQDALMPDNEAVVSRPAHKDSVPSISGGVNLSLDGKTGQFGGISGDSMMCHVSDGGMWNDGLCAAGGKGSQFIDSRCMYDTVDMATEGSPCQQGFLAGGRGVSSGVVEDSQTCYEEPHCGNEGLPDLVNRDIEQLPCSMGATCLKKNANRDLEKDGLSNSSWTLHEHSVPSISGHNPAVSLDGKTGQISELPEHMSSMENVAYSAEVCGTFSCESAFHKEAPEDERRFSGRKVSTSEEDLQTDCMEAAHDNGDLSDLGKHHSEKLLCGADGLPLMTGANHELENVGFLPNINSVASCRVDETSVPLDRKVGQAVDTSEISAGFEKLVCDSLGGDLTLCDSGLRTEAYGDENQHSGPHADKELQHTPLKYGSSELSPEGNLCVSSYNQPCDDEPCCSGKESSALCLGHQDSAVGRSGHLDQGLNAGNCADDSSVDFVSNANDGESQSQKLTALNVFRRRNPKRAASSRRDPERPNQMNQASSSTCKPKKVDVASSLQQSTTNLFPNKIAKGRSGMSRPPKPSTWGSLKELLDGFCQSCRPSTSNSHPTCLDKGRSDNISDQKSQPSIRRSRSSRSSKSKFSSMSVTGYADSELNGQSTLSTVVDIGHAASELNEQPAFSTVADTDVSLESRRQNIPKLSSDTSINIFDSTSNTAESNDSYRTVKSKCIQTDAQQLERALVSSTKETCAADVHGECAKLSTSESSLTNAKGSAMLHVEFSPDSVLEVASVTCEGNVSASHDVMLHENSTNTGALNVGDYHPSVSSTSNFGKEQALLSLMSLEQQAKPTLHDNTRKEEIDPSHAMVDNDVGEGKAQALQKSNAVRKIRIVRKPGCKKKDGSKGKRKNVIGSTKISPCEASKHRPFSSDSISPDPSESILCTRPPEFSSCFEALTSGTQDHAIYEHDSIGSHSVMDGDRGSAFDSTKSPRRKKKDANTGKKKGKAQDPHKKEKSKRKNIADDTSFDHGLLDLPSSDLAASRMNEQSNLDPATEFELKNSSAMSAHLPGNAACKTDGASVPPRAAWVCCDDCQKWRCIPAELVDVIGETRWTCKDNGDKAFANCSIPQEKTNAEINAELDLSDASADEADDDRSNPKACKAPSWTSIRSNLFLHRQRRTQSIDESMVCNCKTPQDGRQGCRDGCLNRMLNIECVKRTCPCGEQCSNQKFQRRSYAKLRWFHSGKKGYGLQLQEDVTEGRFLIEYVGEVLDITSYESRQRYYASKGQKHFYFMALNGGEVIDACTKGNLGRFINHSCSPNCRTEKWMVNGEVCIGIFAMRNIKKGEELTFDYNYVRVSGAAPQKCFCGTAKCRGYIGGDISVVDTVTQDDAEAGHFEQMIPEKDSEELMGANGSDSDGSLENIAEPEFSIQGEDLHDCSVARELEPLEHTGGTVVETCEPENSLEAWSLQEDEDVIRTPVHVSRTFESSLQQFPVHGPLSSDLLLKTANSVEGSKAPNVINGSTPSSDFRSNLVPGFNASKRNNLKQHRNVKPQSSNPIDNEHILGVEGRLNNLLDGNGGISKRKDATNGYLKLLFVTAAEGDSAGGTSKSVRDLSLILDALLKTKSRSVLVDIINKNGLQMLHNILKQNRTDFHRIPIIRKLLKVLEFLAQKGILTSEHINGGPRCAGVESFRDSMLSLIRHKNFQVQQSARSFRDRWILHNNARSEPTEYPHTSTSAQDIQGTNMVWSSARRKRKSRWDYQPDEHYKMVGLKIQKVFSGHGEFDVQFGFTRNKLQRNQGINNCYNGVHHMESSTEGADDDVPPGFETKQECQPSQLSIGSEVAPGLCMERCQPSLSVSYGVPVTLGQHFGTPDSEGGQCHQKWKVAPGVPSSPFLPLPTHPRGSPCPSTSSSHMFQPDGTSPVNHSSSGNCGRTAGRDGRVHRMWRNGPRTKWPYHQQGRRFSSNHHRFERIEPPRPQ</sequence>
<feature type="compositionally biased region" description="Basic and acidic residues" evidence="11">
    <location>
        <begin position="10"/>
        <end position="41"/>
    </location>
</feature>
<accession>A0A2S3GPW0</accession>
<evidence type="ECO:0000256" key="1">
    <source>
        <dbReference type="ARBA" id="ARBA00004123"/>
    </source>
</evidence>
<evidence type="ECO:0000256" key="3">
    <source>
        <dbReference type="ARBA" id="ARBA00022454"/>
    </source>
</evidence>
<feature type="region of interest" description="Disordered" evidence="11">
    <location>
        <begin position="1154"/>
        <end position="1212"/>
    </location>
</feature>
<feature type="region of interest" description="Disordered" evidence="11">
    <location>
        <begin position="1"/>
        <end position="41"/>
    </location>
</feature>
<feature type="region of interest" description="Disordered" evidence="11">
    <location>
        <begin position="2083"/>
        <end position="2163"/>
    </location>
</feature>
<keyword evidence="6" id="KW-0949">S-adenosyl-L-methionine</keyword>
<evidence type="ECO:0000259" key="12">
    <source>
        <dbReference type="PROSITE" id="PS50280"/>
    </source>
</evidence>
<dbReference type="EMBL" id="CM008046">
    <property type="protein sequence ID" value="PAN06464.1"/>
    <property type="molecule type" value="Genomic_DNA"/>
</dbReference>
<keyword evidence="4" id="KW-0489">Methyltransferase</keyword>
<dbReference type="PROSITE" id="PS51215">
    <property type="entry name" value="AWS"/>
    <property type="match status" value="1"/>
</dbReference>
<feature type="compositionally biased region" description="Polar residues" evidence="11">
    <location>
        <begin position="723"/>
        <end position="733"/>
    </location>
</feature>
<evidence type="ECO:0000259" key="14">
    <source>
        <dbReference type="PROSITE" id="PS51050"/>
    </source>
</evidence>
<dbReference type="InterPro" id="IPR006560">
    <property type="entry name" value="AWS_dom"/>
</dbReference>
<dbReference type="SUPFAM" id="SSF82199">
    <property type="entry name" value="SET domain"/>
    <property type="match status" value="1"/>
</dbReference>
<evidence type="ECO:0000256" key="9">
    <source>
        <dbReference type="ARBA" id="ARBA00022833"/>
    </source>
</evidence>
<dbReference type="Pfam" id="PF17907">
    <property type="entry name" value="AWS"/>
    <property type="match status" value="1"/>
</dbReference>
<dbReference type="Pfam" id="PF00856">
    <property type="entry name" value="SET"/>
    <property type="match status" value="1"/>
</dbReference>
<dbReference type="Gene3D" id="2.170.270.10">
    <property type="entry name" value="SET domain"/>
    <property type="match status" value="1"/>
</dbReference>
<feature type="region of interest" description="Disordered" evidence="11">
    <location>
        <begin position="259"/>
        <end position="282"/>
    </location>
</feature>
<evidence type="ECO:0000256" key="6">
    <source>
        <dbReference type="ARBA" id="ARBA00022691"/>
    </source>
</evidence>
<feature type="compositionally biased region" description="Polar residues" evidence="11">
    <location>
        <begin position="742"/>
        <end position="752"/>
    </location>
</feature>
<evidence type="ECO:0000256" key="7">
    <source>
        <dbReference type="ARBA" id="ARBA00022723"/>
    </source>
</evidence>
<dbReference type="PROSITE" id="PS50280">
    <property type="entry name" value="SET"/>
    <property type="match status" value="1"/>
</dbReference>
<feature type="compositionally biased region" description="Polar residues" evidence="11">
    <location>
        <begin position="2091"/>
        <end position="2116"/>
    </location>
</feature>
<dbReference type="CDD" id="cd19172">
    <property type="entry name" value="SET_SETD2"/>
    <property type="match status" value="1"/>
</dbReference>
<feature type="region of interest" description="Disordered" evidence="11">
    <location>
        <begin position="91"/>
        <end position="110"/>
    </location>
</feature>
<keyword evidence="7" id="KW-0479">Metal-binding</keyword>
<organism evidence="16">
    <name type="scientific">Panicum hallii</name>
    <dbReference type="NCBI Taxonomy" id="206008"/>
    <lineage>
        <taxon>Eukaryota</taxon>
        <taxon>Viridiplantae</taxon>
        <taxon>Streptophyta</taxon>
        <taxon>Embryophyta</taxon>
        <taxon>Tracheophyta</taxon>
        <taxon>Spermatophyta</taxon>
        <taxon>Magnoliopsida</taxon>
        <taxon>Liliopsida</taxon>
        <taxon>Poales</taxon>
        <taxon>Poaceae</taxon>
        <taxon>PACMAD clade</taxon>
        <taxon>Panicoideae</taxon>
        <taxon>Panicodae</taxon>
        <taxon>Paniceae</taxon>
        <taxon>Panicinae</taxon>
        <taxon>Panicum</taxon>
        <taxon>Panicum sect. Panicum</taxon>
    </lineage>
</organism>
<keyword evidence="3" id="KW-0158">Chromosome</keyword>
<evidence type="ECO:0000256" key="4">
    <source>
        <dbReference type="ARBA" id="ARBA00022603"/>
    </source>
</evidence>
<feature type="region of interest" description="Disordered" evidence="11">
    <location>
        <begin position="787"/>
        <end position="830"/>
    </location>
</feature>
<dbReference type="SMART" id="SM00508">
    <property type="entry name" value="PostSET"/>
    <property type="match status" value="1"/>
</dbReference>
<dbReference type="GO" id="GO:0032259">
    <property type="term" value="P:methylation"/>
    <property type="evidence" value="ECO:0007669"/>
    <property type="project" value="UniProtKB-KW"/>
</dbReference>
<dbReference type="PROSITE" id="PS50868">
    <property type="entry name" value="POST_SET"/>
    <property type="match status" value="1"/>
</dbReference>
<dbReference type="InterPro" id="IPR050777">
    <property type="entry name" value="SET2_Histone-Lys_MeTrsfase"/>
</dbReference>
<evidence type="ECO:0000256" key="2">
    <source>
        <dbReference type="ARBA" id="ARBA00004286"/>
    </source>
</evidence>
<feature type="domain" description="CW-type" evidence="14">
    <location>
        <begin position="1264"/>
        <end position="1316"/>
    </location>
</feature>
<dbReference type="GO" id="GO:0005634">
    <property type="term" value="C:nucleus"/>
    <property type="evidence" value="ECO:0007669"/>
    <property type="project" value="UniProtKB-SubCell"/>
</dbReference>
<evidence type="ECO:0000256" key="8">
    <source>
        <dbReference type="ARBA" id="ARBA00022771"/>
    </source>
</evidence>
<evidence type="ECO:0000313" key="16">
    <source>
        <dbReference type="EMBL" id="PAN06464.1"/>
    </source>
</evidence>
<feature type="compositionally biased region" description="Basic residues" evidence="11">
    <location>
        <begin position="816"/>
        <end position="825"/>
    </location>
</feature>
<dbReference type="PANTHER" id="PTHR22884">
    <property type="entry name" value="SET DOMAIN PROTEINS"/>
    <property type="match status" value="1"/>
</dbReference>
<evidence type="ECO:0000259" key="13">
    <source>
        <dbReference type="PROSITE" id="PS50868"/>
    </source>
</evidence>
<dbReference type="GO" id="GO:0008270">
    <property type="term" value="F:zinc ion binding"/>
    <property type="evidence" value="ECO:0007669"/>
    <property type="project" value="UniProtKB-KW"/>
</dbReference>
<keyword evidence="5" id="KW-0808">Transferase</keyword>
<evidence type="ECO:0000259" key="15">
    <source>
        <dbReference type="PROSITE" id="PS51215"/>
    </source>
</evidence>
<feature type="domain" description="SET" evidence="12">
    <location>
        <begin position="1411"/>
        <end position="1536"/>
    </location>
</feature>
<dbReference type="InterPro" id="IPR003616">
    <property type="entry name" value="Post-SET_dom"/>
</dbReference>
<feature type="compositionally biased region" description="Basic residues" evidence="11">
    <location>
        <begin position="1173"/>
        <end position="1188"/>
    </location>
</feature>
<evidence type="ECO:0000256" key="11">
    <source>
        <dbReference type="SAM" id="MobiDB-lite"/>
    </source>
</evidence>
<dbReference type="FunFam" id="2.170.270.10:FF:000035">
    <property type="entry name" value="Histone-lysine N-methyltransferase"/>
    <property type="match status" value="1"/>
</dbReference>
<keyword evidence="10" id="KW-0539">Nucleus</keyword>
<dbReference type="Gramene" id="PAN06464">
    <property type="protein sequence ID" value="PAN06464"/>
    <property type="gene ID" value="PAHAL_1G265600"/>
</dbReference>
<feature type="domain" description="Post-SET" evidence="13">
    <location>
        <begin position="1544"/>
        <end position="1560"/>
    </location>
</feature>
<feature type="compositionally biased region" description="Basic and acidic residues" evidence="11">
    <location>
        <begin position="1154"/>
        <end position="1166"/>
    </location>
</feature>
<evidence type="ECO:0000256" key="10">
    <source>
        <dbReference type="ARBA" id="ARBA00023242"/>
    </source>
</evidence>
<dbReference type="GO" id="GO:0046975">
    <property type="term" value="F:histone H3K36 methyltransferase activity"/>
    <property type="evidence" value="ECO:0007669"/>
    <property type="project" value="InterPro"/>
</dbReference>
<dbReference type="InterPro" id="IPR044437">
    <property type="entry name" value="SETD2/Set2_SET"/>
</dbReference>
<dbReference type="Gene3D" id="3.30.40.100">
    <property type="match status" value="1"/>
</dbReference>
<name>A0A2S3GPW0_9POAL</name>
<dbReference type="PROSITE" id="PS51050">
    <property type="entry name" value="ZF_CW"/>
    <property type="match status" value="1"/>
</dbReference>
<keyword evidence="8" id="KW-0863">Zinc-finger</keyword>
<feature type="region of interest" description="Disordered" evidence="11">
    <location>
        <begin position="184"/>
        <end position="243"/>
    </location>
</feature>
<dbReference type="SMART" id="SM00570">
    <property type="entry name" value="AWS"/>
    <property type="match status" value="1"/>
</dbReference>
<keyword evidence="9" id="KW-0862">Zinc</keyword>
<comment type="subcellular location">
    <subcellularLocation>
        <location evidence="2">Chromosome</location>
    </subcellularLocation>
    <subcellularLocation>
        <location evidence="1">Nucleus</location>
    </subcellularLocation>
</comment>